<dbReference type="EC" id="3.2.1.4" evidence="3"/>
<keyword evidence="5" id="KW-0136">Cellulose degradation</keyword>
<dbReference type="Proteomes" id="UP001280121">
    <property type="component" value="Unassembled WGS sequence"/>
</dbReference>
<organism evidence="11 12">
    <name type="scientific">Dipteronia dyeriana</name>
    <dbReference type="NCBI Taxonomy" id="168575"/>
    <lineage>
        <taxon>Eukaryota</taxon>
        <taxon>Viridiplantae</taxon>
        <taxon>Streptophyta</taxon>
        <taxon>Embryophyta</taxon>
        <taxon>Tracheophyta</taxon>
        <taxon>Spermatophyta</taxon>
        <taxon>Magnoliopsida</taxon>
        <taxon>eudicotyledons</taxon>
        <taxon>Gunneridae</taxon>
        <taxon>Pentapetalae</taxon>
        <taxon>rosids</taxon>
        <taxon>malvids</taxon>
        <taxon>Sapindales</taxon>
        <taxon>Sapindaceae</taxon>
        <taxon>Hippocastanoideae</taxon>
        <taxon>Acereae</taxon>
        <taxon>Dipteronia</taxon>
    </lineage>
</organism>
<keyword evidence="9" id="KW-0812">Transmembrane</keyword>
<keyword evidence="9" id="KW-1133">Transmembrane helix</keyword>
<evidence type="ECO:0000256" key="3">
    <source>
        <dbReference type="ARBA" id="ARBA00012601"/>
    </source>
</evidence>
<dbReference type="EMBL" id="JANJYI010000005">
    <property type="protein sequence ID" value="KAK2649585.1"/>
    <property type="molecule type" value="Genomic_DNA"/>
</dbReference>
<sequence length="185" mass="21231">MPERTNLWGGSFEIIPNEDQAVTEDGDYDRAAYRSQTPPLSVDEVKQGWLLRPEREKEQRRKKKFTTVNMIKSLVLYAVLAGLFITLIIVLVVVARRHHHHRPPPTSDNYTVSLHLALTFFNAQRCGYYDAGGATKYTLPASFAMTILSWSVLEYSAKYEATGELDHINYQRYRQMGHILPSQDL</sequence>
<feature type="domain" description="Glycoside hydrolase family 9" evidence="10">
    <location>
        <begin position="127"/>
        <end position="169"/>
    </location>
</feature>
<gene>
    <name evidence="11" type="ORF">Ddye_017074</name>
</gene>
<dbReference type="SUPFAM" id="SSF48208">
    <property type="entry name" value="Six-hairpin glycosidases"/>
    <property type="match status" value="1"/>
</dbReference>
<evidence type="ECO:0000259" key="10">
    <source>
        <dbReference type="Pfam" id="PF00759"/>
    </source>
</evidence>
<evidence type="ECO:0000256" key="5">
    <source>
        <dbReference type="ARBA" id="ARBA00023001"/>
    </source>
</evidence>
<evidence type="ECO:0000256" key="6">
    <source>
        <dbReference type="ARBA" id="ARBA00023277"/>
    </source>
</evidence>
<dbReference type="PANTHER" id="PTHR22298">
    <property type="entry name" value="ENDO-1,4-BETA-GLUCANASE"/>
    <property type="match status" value="1"/>
</dbReference>
<evidence type="ECO:0000256" key="9">
    <source>
        <dbReference type="SAM" id="Phobius"/>
    </source>
</evidence>
<dbReference type="InterPro" id="IPR008928">
    <property type="entry name" value="6-hairpin_glycosidase_sf"/>
</dbReference>
<dbReference type="InterPro" id="IPR012341">
    <property type="entry name" value="6hp_glycosidase-like_sf"/>
</dbReference>
<evidence type="ECO:0000256" key="4">
    <source>
        <dbReference type="ARBA" id="ARBA00022801"/>
    </source>
</evidence>
<keyword evidence="4" id="KW-0378">Hydrolase</keyword>
<dbReference type="Pfam" id="PF00759">
    <property type="entry name" value="Glyco_hydro_9"/>
    <property type="match status" value="1"/>
</dbReference>
<dbReference type="InterPro" id="IPR001701">
    <property type="entry name" value="Glyco_hydro_9"/>
</dbReference>
<dbReference type="Gene3D" id="1.50.10.10">
    <property type="match status" value="1"/>
</dbReference>
<keyword evidence="8" id="KW-0624">Polysaccharide degradation</keyword>
<keyword evidence="9" id="KW-0472">Membrane</keyword>
<evidence type="ECO:0000313" key="12">
    <source>
        <dbReference type="Proteomes" id="UP001280121"/>
    </source>
</evidence>
<evidence type="ECO:0000313" key="11">
    <source>
        <dbReference type="EMBL" id="KAK2649585.1"/>
    </source>
</evidence>
<keyword evidence="6" id="KW-0119">Carbohydrate metabolism</keyword>
<dbReference type="AlphaFoldDB" id="A0AAD9U904"/>
<dbReference type="GO" id="GO:0008810">
    <property type="term" value="F:cellulase activity"/>
    <property type="evidence" value="ECO:0007669"/>
    <property type="project" value="UniProtKB-EC"/>
</dbReference>
<comment type="catalytic activity">
    <reaction evidence="1">
        <text>Endohydrolysis of (1-&gt;4)-beta-D-glucosidic linkages in cellulose, lichenin and cereal beta-D-glucans.</text>
        <dbReference type="EC" id="3.2.1.4"/>
    </reaction>
</comment>
<proteinExistence type="inferred from homology"/>
<evidence type="ECO:0000256" key="2">
    <source>
        <dbReference type="ARBA" id="ARBA00007072"/>
    </source>
</evidence>
<name>A0AAD9U904_9ROSI</name>
<dbReference type="GO" id="GO:0030245">
    <property type="term" value="P:cellulose catabolic process"/>
    <property type="evidence" value="ECO:0007669"/>
    <property type="project" value="UniProtKB-KW"/>
</dbReference>
<keyword evidence="7" id="KW-0326">Glycosidase</keyword>
<feature type="transmembrane region" description="Helical" evidence="9">
    <location>
        <begin position="74"/>
        <end position="95"/>
    </location>
</feature>
<protein>
    <recommendedName>
        <fullName evidence="3">cellulase</fullName>
        <ecNumber evidence="3">3.2.1.4</ecNumber>
    </recommendedName>
</protein>
<keyword evidence="12" id="KW-1185">Reference proteome</keyword>
<comment type="caution">
    <text evidence="11">The sequence shown here is derived from an EMBL/GenBank/DDBJ whole genome shotgun (WGS) entry which is preliminary data.</text>
</comment>
<comment type="similarity">
    <text evidence="2">Belongs to the glycosyl hydrolase 9 (cellulase E) family.</text>
</comment>
<accession>A0AAD9U904</accession>
<evidence type="ECO:0000256" key="8">
    <source>
        <dbReference type="ARBA" id="ARBA00023326"/>
    </source>
</evidence>
<evidence type="ECO:0000256" key="7">
    <source>
        <dbReference type="ARBA" id="ARBA00023295"/>
    </source>
</evidence>
<evidence type="ECO:0000256" key="1">
    <source>
        <dbReference type="ARBA" id="ARBA00000966"/>
    </source>
</evidence>
<reference evidence="11" key="1">
    <citation type="journal article" date="2023" name="Plant J.">
        <title>Genome sequences and population genomics provide insights into the demographic history, inbreeding, and mutation load of two 'living fossil' tree species of Dipteronia.</title>
        <authorList>
            <person name="Feng Y."/>
            <person name="Comes H.P."/>
            <person name="Chen J."/>
            <person name="Zhu S."/>
            <person name="Lu R."/>
            <person name="Zhang X."/>
            <person name="Li P."/>
            <person name="Qiu J."/>
            <person name="Olsen K.M."/>
            <person name="Qiu Y."/>
        </authorList>
    </citation>
    <scope>NUCLEOTIDE SEQUENCE</scope>
    <source>
        <strain evidence="11">KIB01</strain>
    </source>
</reference>